<keyword evidence="3" id="KW-0804">Transcription</keyword>
<dbReference type="OrthoDB" id="9798857at2"/>
<dbReference type="GO" id="GO:0003677">
    <property type="term" value="F:DNA binding"/>
    <property type="evidence" value="ECO:0007669"/>
    <property type="project" value="UniProtKB-UniRule"/>
</dbReference>
<keyword evidence="1" id="KW-0805">Transcription regulation</keyword>
<keyword evidence="2 4" id="KW-0238">DNA-binding</keyword>
<accession>F4QMR2</accession>
<evidence type="ECO:0000256" key="2">
    <source>
        <dbReference type="ARBA" id="ARBA00023125"/>
    </source>
</evidence>
<evidence type="ECO:0000313" key="8">
    <source>
        <dbReference type="Proteomes" id="UP000006512"/>
    </source>
</evidence>
<dbReference type="InterPro" id="IPR009057">
    <property type="entry name" value="Homeodomain-like_sf"/>
</dbReference>
<feature type="DNA-binding region" description="H-T-H motif" evidence="4">
    <location>
        <begin position="32"/>
        <end position="51"/>
    </location>
</feature>
<evidence type="ECO:0000259" key="6">
    <source>
        <dbReference type="PROSITE" id="PS50977"/>
    </source>
</evidence>
<dbReference type="Gene3D" id="1.10.357.10">
    <property type="entry name" value="Tetracycline Repressor, domain 2"/>
    <property type="match status" value="1"/>
</dbReference>
<organism evidence="7 8">
    <name type="scientific">Asticcacaulis biprosthecium C19</name>
    <dbReference type="NCBI Taxonomy" id="715226"/>
    <lineage>
        <taxon>Bacteria</taxon>
        <taxon>Pseudomonadati</taxon>
        <taxon>Pseudomonadota</taxon>
        <taxon>Alphaproteobacteria</taxon>
        <taxon>Caulobacterales</taxon>
        <taxon>Caulobacteraceae</taxon>
        <taxon>Asticcacaulis</taxon>
    </lineage>
</organism>
<name>F4QMR2_9CAUL</name>
<dbReference type="PANTHER" id="PTHR47506:SF7">
    <property type="entry name" value="TRANSCRIPTIONAL REGULATORY PROTEIN"/>
    <property type="match status" value="1"/>
</dbReference>
<dbReference type="HOGENOM" id="CLU_069356_28_2_5"/>
<dbReference type="InterPro" id="IPR054156">
    <property type="entry name" value="YxaF_TetR_C"/>
</dbReference>
<proteinExistence type="predicted"/>
<dbReference type="AlphaFoldDB" id="F4QMR2"/>
<dbReference type="PROSITE" id="PS50977">
    <property type="entry name" value="HTH_TETR_2"/>
    <property type="match status" value="1"/>
</dbReference>
<dbReference type="Gene3D" id="1.10.10.60">
    <property type="entry name" value="Homeodomain-like"/>
    <property type="match status" value="1"/>
</dbReference>
<dbReference type="SUPFAM" id="SSF48498">
    <property type="entry name" value="Tetracyclin repressor-like, C-terminal domain"/>
    <property type="match status" value="1"/>
</dbReference>
<evidence type="ECO:0000256" key="1">
    <source>
        <dbReference type="ARBA" id="ARBA00023015"/>
    </source>
</evidence>
<dbReference type="eggNOG" id="COG1309">
    <property type="taxonomic scope" value="Bacteria"/>
</dbReference>
<dbReference type="EMBL" id="GL883078">
    <property type="protein sequence ID" value="EGF91503.1"/>
    <property type="molecule type" value="Genomic_DNA"/>
</dbReference>
<gene>
    <name evidence="7" type="ORF">ABI_29200</name>
</gene>
<evidence type="ECO:0000256" key="3">
    <source>
        <dbReference type="ARBA" id="ARBA00023163"/>
    </source>
</evidence>
<dbReference type="STRING" id="715226.ABI_29200"/>
<dbReference type="RefSeq" id="WP_006273705.1">
    <property type="nucleotide sequence ID" value="NZ_GL883078.1"/>
</dbReference>
<protein>
    <submittedName>
        <fullName evidence="7">Bacterial regulatory protein, tetR family protein</fullName>
    </submittedName>
</protein>
<dbReference type="PANTHER" id="PTHR47506">
    <property type="entry name" value="TRANSCRIPTIONAL REGULATORY PROTEIN"/>
    <property type="match status" value="1"/>
</dbReference>
<dbReference type="SUPFAM" id="SSF46689">
    <property type="entry name" value="Homeodomain-like"/>
    <property type="match status" value="1"/>
</dbReference>
<evidence type="ECO:0000256" key="5">
    <source>
        <dbReference type="SAM" id="MobiDB-lite"/>
    </source>
</evidence>
<keyword evidence="8" id="KW-1185">Reference proteome</keyword>
<dbReference type="InterPro" id="IPR023772">
    <property type="entry name" value="DNA-bd_HTH_TetR-type_CS"/>
</dbReference>
<feature type="domain" description="HTH tetR-type" evidence="6">
    <location>
        <begin position="9"/>
        <end position="69"/>
    </location>
</feature>
<dbReference type="PROSITE" id="PS01081">
    <property type="entry name" value="HTH_TETR_1"/>
    <property type="match status" value="1"/>
</dbReference>
<evidence type="ECO:0000256" key="4">
    <source>
        <dbReference type="PROSITE-ProRule" id="PRU00335"/>
    </source>
</evidence>
<dbReference type="Pfam" id="PF00440">
    <property type="entry name" value="TetR_N"/>
    <property type="match status" value="1"/>
</dbReference>
<sequence length="228" mass="24769">MRYDGEHKERTRLRLLTEAAIMLREDGPSGLSVVTLMKRQGLTHGGFYAHFKSKDDLIAHALDTMFERTCERYLTKTRGLVPAAALSNYIAYYLSPAHINKPGQGCPIPAVAGDVARLGTLARKRFEAGMVKLQRLIALEFEGLDRTPDEALTQALALLSELSGAVIMARAVKSPAMVRQIGLAAHTAIANRLGLALPVADVPAEDADEPSRPAQRQHLSDEAATAEM</sequence>
<dbReference type="InterPro" id="IPR036271">
    <property type="entry name" value="Tet_transcr_reg_TetR-rel_C_sf"/>
</dbReference>
<reference evidence="8" key="1">
    <citation type="submission" date="2011-03" db="EMBL/GenBank/DDBJ databases">
        <title>Draft genome sequence of Brevundimonas diminuta.</title>
        <authorList>
            <person name="Brown P.J.B."/>
            <person name="Buechlein A."/>
            <person name="Hemmerich C."/>
            <person name="Brun Y.V."/>
        </authorList>
    </citation>
    <scope>NUCLEOTIDE SEQUENCE [LARGE SCALE GENOMIC DNA]</scope>
    <source>
        <strain evidence="8">C19</strain>
    </source>
</reference>
<dbReference type="Proteomes" id="UP000006512">
    <property type="component" value="Unassembled WGS sequence"/>
</dbReference>
<dbReference type="InterPro" id="IPR001647">
    <property type="entry name" value="HTH_TetR"/>
</dbReference>
<evidence type="ECO:0000313" key="7">
    <source>
        <dbReference type="EMBL" id="EGF91503.1"/>
    </source>
</evidence>
<dbReference type="Pfam" id="PF21993">
    <property type="entry name" value="TetR_C_13_2"/>
    <property type="match status" value="1"/>
</dbReference>
<feature type="region of interest" description="Disordered" evidence="5">
    <location>
        <begin position="204"/>
        <end position="228"/>
    </location>
</feature>